<protein>
    <submittedName>
        <fullName evidence="11">Thiol reductant ABC exporter subunit CydC</fullName>
    </submittedName>
</protein>
<feature type="transmembrane region" description="Helical" evidence="8">
    <location>
        <begin position="49"/>
        <end position="69"/>
    </location>
</feature>
<evidence type="ECO:0000256" key="1">
    <source>
        <dbReference type="ARBA" id="ARBA00004651"/>
    </source>
</evidence>
<dbReference type="InterPro" id="IPR036640">
    <property type="entry name" value="ABC1_TM_sf"/>
</dbReference>
<evidence type="ECO:0000256" key="6">
    <source>
        <dbReference type="ARBA" id="ARBA00023136"/>
    </source>
</evidence>
<dbReference type="GO" id="GO:0034775">
    <property type="term" value="P:glutathione transmembrane transport"/>
    <property type="evidence" value="ECO:0007669"/>
    <property type="project" value="InterPro"/>
</dbReference>
<evidence type="ECO:0000313" key="11">
    <source>
        <dbReference type="EMBL" id="GIF80055.1"/>
    </source>
</evidence>
<dbReference type="GO" id="GO:0005524">
    <property type="term" value="F:ATP binding"/>
    <property type="evidence" value="ECO:0007669"/>
    <property type="project" value="UniProtKB-KW"/>
</dbReference>
<feature type="transmembrane region" description="Helical" evidence="8">
    <location>
        <begin position="150"/>
        <end position="170"/>
    </location>
</feature>
<evidence type="ECO:0000259" key="9">
    <source>
        <dbReference type="PROSITE" id="PS50893"/>
    </source>
</evidence>
<evidence type="ECO:0000256" key="3">
    <source>
        <dbReference type="ARBA" id="ARBA00022741"/>
    </source>
</evidence>
<dbReference type="PROSITE" id="PS00211">
    <property type="entry name" value="ABC_TRANSPORTER_1"/>
    <property type="match status" value="1"/>
</dbReference>
<keyword evidence="12" id="KW-1185">Reference proteome</keyword>
<dbReference type="PANTHER" id="PTHR24221">
    <property type="entry name" value="ATP-BINDING CASSETTE SUB-FAMILY B"/>
    <property type="match status" value="1"/>
</dbReference>
<keyword evidence="5 8" id="KW-1133">Transmembrane helix</keyword>
<dbReference type="InterPro" id="IPR011527">
    <property type="entry name" value="ABC1_TM_dom"/>
</dbReference>
<proteinExistence type="predicted"/>
<dbReference type="PROSITE" id="PS50929">
    <property type="entry name" value="ABC_TM1F"/>
    <property type="match status" value="1"/>
</dbReference>
<keyword evidence="4" id="KW-0067">ATP-binding</keyword>
<gene>
    <name evidence="11" type="ORF">Cba03nite_14040</name>
</gene>
<feature type="domain" description="ABC transmembrane type-1" evidence="10">
    <location>
        <begin position="16"/>
        <end position="293"/>
    </location>
</feature>
<dbReference type="EMBL" id="BONF01000008">
    <property type="protein sequence ID" value="GIF80055.1"/>
    <property type="molecule type" value="Genomic_DNA"/>
</dbReference>
<organism evidence="11 12">
    <name type="scientific">Catellatospora bangladeshensis</name>
    <dbReference type="NCBI Taxonomy" id="310355"/>
    <lineage>
        <taxon>Bacteria</taxon>
        <taxon>Bacillati</taxon>
        <taxon>Actinomycetota</taxon>
        <taxon>Actinomycetes</taxon>
        <taxon>Micromonosporales</taxon>
        <taxon>Micromonosporaceae</taxon>
        <taxon>Catellatospora</taxon>
    </lineage>
</organism>
<dbReference type="PROSITE" id="PS50893">
    <property type="entry name" value="ABC_TRANSPORTER_2"/>
    <property type="match status" value="1"/>
</dbReference>
<evidence type="ECO:0000256" key="8">
    <source>
        <dbReference type="SAM" id="Phobius"/>
    </source>
</evidence>
<dbReference type="InterPro" id="IPR039421">
    <property type="entry name" value="Type_1_exporter"/>
</dbReference>
<dbReference type="PANTHER" id="PTHR24221:SF654">
    <property type="entry name" value="ATP-BINDING CASSETTE SUB-FAMILY B MEMBER 6"/>
    <property type="match status" value="1"/>
</dbReference>
<evidence type="ECO:0000256" key="7">
    <source>
        <dbReference type="SAM" id="MobiDB-lite"/>
    </source>
</evidence>
<dbReference type="CDD" id="cd03228">
    <property type="entry name" value="ABCC_MRP_Like"/>
    <property type="match status" value="1"/>
</dbReference>
<dbReference type="AlphaFoldDB" id="A0A8J3JJ83"/>
<reference evidence="11 12" key="1">
    <citation type="submission" date="2021-01" db="EMBL/GenBank/DDBJ databases">
        <title>Whole genome shotgun sequence of Catellatospora bangladeshensis NBRC 107357.</title>
        <authorList>
            <person name="Komaki H."/>
            <person name="Tamura T."/>
        </authorList>
    </citation>
    <scope>NUCLEOTIDE SEQUENCE [LARGE SCALE GENOMIC DNA]</scope>
    <source>
        <strain evidence="11 12">NBRC 107357</strain>
    </source>
</reference>
<dbReference type="NCBIfam" id="TIGR02868">
    <property type="entry name" value="CydC"/>
    <property type="match status" value="1"/>
</dbReference>
<dbReference type="SUPFAM" id="SSF52540">
    <property type="entry name" value="P-loop containing nucleoside triphosphate hydrolases"/>
    <property type="match status" value="1"/>
</dbReference>
<feature type="transmembrane region" description="Helical" evidence="8">
    <location>
        <begin position="20"/>
        <end position="43"/>
    </location>
</feature>
<dbReference type="Pfam" id="PF00005">
    <property type="entry name" value="ABC_tran"/>
    <property type="match status" value="1"/>
</dbReference>
<feature type="domain" description="ABC transporter" evidence="9">
    <location>
        <begin position="349"/>
        <end position="580"/>
    </location>
</feature>
<dbReference type="GO" id="GO:0034040">
    <property type="term" value="F:ATPase-coupled lipid transmembrane transporter activity"/>
    <property type="evidence" value="ECO:0007669"/>
    <property type="project" value="TreeGrafter"/>
</dbReference>
<dbReference type="GO" id="GO:0045454">
    <property type="term" value="P:cell redox homeostasis"/>
    <property type="evidence" value="ECO:0007669"/>
    <property type="project" value="InterPro"/>
</dbReference>
<evidence type="ECO:0000256" key="2">
    <source>
        <dbReference type="ARBA" id="ARBA00022692"/>
    </source>
</evidence>
<comment type="caution">
    <text evidence="11">The sequence shown here is derived from an EMBL/GenBank/DDBJ whole genome shotgun (WGS) entry which is preliminary data.</text>
</comment>
<feature type="transmembrane region" description="Helical" evidence="8">
    <location>
        <begin position="121"/>
        <end position="144"/>
    </location>
</feature>
<dbReference type="Gene3D" id="1.20.1560.10">
    <property type="entry name" value="ABC transporter type 1, transmembrane domain"/>
    <property type="match status" value="1"/>
</dbReference>
<dbReference type="Proteomes" id="UP000601223">
    <property type="component" value="Unassembled WGS sequence"/>
</dbReference>
<dbReference type="Gene3D" id="3.40.50.300">
    <property type="entry name" value="P-loop containing nucleotide triphosphate hydrolases"/>
    <property type="match status" value="1"/>
</dbReference>
<evidence type="ECO:0000256" key="4">
    <source>
        <dbReference type="ARBA" id="ARBA00022840"/>
    </source>
</evidence>
<keyword evidence="2 8" id="KW-0812">Transmembrane</keyword>
<sequence>MWRVLEFAYPLRWRFVGAGVLAAGTEAAGLGLMAAATWLLATAAGQPPLIALSVAIVLVRALAIGRGVLRYVERLASHDAVLRMVSDVRARIFAALVDRPPARRGDALSRMVSDVDAVQDLLIRVLLPMAAAGTVALAAVVTAFAADPLVALVLLAGLAATGVALPLLAARLARHGGARLAPLRAAYAVDTVDLVHGAADLAAFGARTEYEARGAAHAAELARVERSLARRSFAVDAAATMLGGVTAMAVLATALHRGLPGVWLAVLAVATLAAGEIAQSLLAAARKGAEIRGSLDRVAELLDHPAPATADRPDAAGTTAARAAGTPAAGTADSLRGLPVPHGPVHLRLRGAGVRYRADGPPALHGVDLDLPPGKRVAIVGPSGAGKSTLLALLTGVVVPDMGSAEVVAAAPGPRPEATPIGAYDRERWPAAVTGLLADAHLFHASVRDNLLLARPEADDAELVAACRTAGLGDWVGEHGLDVRVGEDGAALSGGQRQRLALARAVLADPELLLLDEPTEGLDPGQADEVLAAVLAHRGDRATVLVTHRLTGLDAFDEVLVLDGGSVKERGTQGWVRAHGG</sequence>
<dbReference type="SUPFAM" id="SSF90123">
    <property type="entry name" value="ABC transporter transmembrane region"/>
    <property type="match status" value="1"/>
</dbReference>
<evidence type="ECO:0000256" key="5">
    <source>
        <dbReference type="ARBA" id="ARBA00022989"/>
    </source>
</evidence>
<feature type="compositionally biased region" description="Low complexity" evidence="7">
    <location>
        <begin position="306"/>
        <end position="333"/>
    </location>
</feature>
<feature type="transmembrane region" description="Helical" evidence="8">
    <location>
        <begin position="233"/>
        <end position="255"/>
    </location>
</feature>
<dbReference type="InterPro" id="IPR003593">
    <property type="entry name" value="AAA+_ATPase"/>
</dbReference>
<feature type="transmembrane region" description="Helical" evidence="8">
    <location>
        <begin position="261"/>
        <end position="285"/>
    </location>
</feature>
<dbReference type="InterPro" id="IPR027417">
    <property type="entry name" value="P-loop_NTPase"/>
</dbReference>
<keyword evidence="6 8" id="KW-0472">Membrane</keyword>
<dbReference type="InterPro" id="IPR014223">
    <property type="entry name" value="ABC_CydC/D"/>
</dbReference>
<evidence type="ECO:0000313" key="12">
    <source>
        <dbReference type="Proteomes" id="UP000601223"/>
    </source>
</evidence>
<comment type="subcellular location">
    <subcellularLocation>
        <location evidence="1">Cell membrane</location>
        <topology evidence="1">Multi-pass membrane protein</topology>
    </subcellularLocation>
</comment>
<keyword evidence="3" id="KW-0547">Nucleotide-binding</keyword>
<dbReference type="GO" id="GO:0005886">
    <property type="term" value="C:plasma membrane"/>
    <property type="evidence" value="ECO:0007669"/>
    <property type="project" value="UniProtKB-SubCell"/>
</dbReference>
<name>A0A8J3JJ83_9ACTN</name>
<dbReference type="GO" id="GO:0016887">
    <property type="term" value="F:ATP hydrolysis activity"/>
    <property type="evidence" value="ECO:0007669"/>
    <property type="project" value="InterPro"/>
</dbReference>
<feature type="region of interest" description="Disordered" evidence="7">
    <location>
        <begin position="305"/>
        <end position="339"/>
    </location>
</feature>
<dbReference type="InterPro" id="IPR003439">
    <property type="entry name" value="ABC_transporter-like_ATP-bd"/>
</dbReference>
<accession>A0A8J3JJ83</accession>
<dbReference type="SMART" id="SM00382">
    <property type="entry name" value="AAA"/>
    <property type="match status" value="1"/>
</dbReference>
<evidence type="ECO:0000259" key="10">
    <source>
        <dbReference type="PROSITE" id="PS50929"/>
    </source>
</evidence>
<dbReference type="InterPro" id="IPR017871">
    <property type="entry name" value="ABC_transporter-like_CS"/>
</dbReference>
<dbReference type="GO" id="GO:0140359">
    <property type="term" value="F:ABC-type transporter activity"/>
    <property type="evidence" value="ECO:0007669"/>
    <property type="project" value="InterPro"/>
</dbReference>